<dbReference type="SUPFAM" id="SSF110296">
    <property type="entry name" value="Oligoxyloglucan reducing end-specific cellobiohydrolase"/>
    <property type="match status" value="1"/>
</dbReference>
<proteinExistence type="predicted"/>
<organism evidence="1 2">
    <name type="scientific">Bacteroides thetaiotaomicron</name>
    <dbReference type="NCBI Taxonomy" id="818"/>
    <lineage>
        <taxon>Bacteria</taxon>
        <taxon>Pseudomonadati</taxon>
        <taxon>Bacteroidota</taxon>
        <taxon>Bacteroidia</taxon>
        <taxon>Bacteroidales</taxon>
        <taxon>Bacteroidaceae</taxon>
        <taxon>Bacteroides</taxon>
    </lineage>
</organism>
<comment type="caution">
    <text evidence="1">The sequence shown here is derived from an EMBL/GenBank/DDBJ whole genome shotgun (WGS) entry which is preliminary data.</text>
</comment>
<gene>
    <name evidence="1" type="ORF">GAN93_23735</name>
</gene>
<evidence type="ECO:0000313" key="2">
    <source>
        <dbReference type="Proteomes" id="UP000460317"/>
    </source>
</evidence>
<protein>
    <recommendedName>
        <fullName evidence="3">Exo-alpha-sialidase</fullName>
    </recommendedName>
</protein>
<dbReference type="AlphaFoldDB" id="A0A7J5JD86"/>
<name>A0A7J5JD86_BACT4</name>
<evidence type="ECO:0000313" key="1">
    <source>
        <dbReference type="EMBL" id="KAB4447580.1"/>
    </source>
</evidence>
<sequence length="326" mass="37690">METKGKVLLVGNDFEIHSKGYNLFKQTEKIGFINDKKYALLSQFKFTRRFFRAEITGLFELRDGGIMAIAKKGLFKSLPVGGNFKKVFTILRGSKPLNLCVLPNGHIFFGEYFQNIGKEAVNIYISVDNGESWQVVYTFPKGNINHVHGLFYDKYTQRVWVLTGDRENECIIGYTDDEFQTFYEVLRGGQEYRSCQLFFYKDFIVYATDSQYLENEIRRINRDTFEIISLAKIQGSAIKGGQTGDVAYLATTIEPSKVNKDRFSHIWVTKDGQHWQEVIKAKKDCWPAIFQFSTFEFPQNAYHNGKLWFSGRALKGLDNESSYIEI</sequence>
<accession>A0A7J5JD86</accession>
<dbReference type="Proteomes" id="UP000460317">
    <property type="component" value="Unassembled WGS sequence"/>
</dbReference>
<dbReference type="RefSeq" id="WP_130042296.1">
    <property type="nucleotide sequence ID" value="NZ_CAXKYD010000036.1"/>
</dbReference>
<reference evidence="1 2" key="1">
    <citation type="journal article" date="2019" name="Nat. Med.">
        <title>A library of human gut bacterial isolates paired with longitudinal multiomics data enables mechanistic microbiome research.</title>
        <authorList>
            <person name="Poyet M."/>
            <person name="Groussin M."/>
            <person name="Gibbons S.M."/>
            <person name="Avila-Pacheco J."/>
            <person name="Jiang X."/>
            <person name="Kearney S.M."/>
            <person name="Perrotta A.R."/>
            <person name="Berdy B."/>
            <person name="Zhao S."/>
            <person name="Lieberman T.D."/>
            <person name="Swanson P.K."/>
            <person name="Smith M."/>
            <person name="Roesemann S."/>
            <person name="Alexander J.E."/>
            <person name="Rich S.A."/>
            <person name="Livny J."/>
            <person name="Vlamakis H."/>
            <person name="Clish C."/>
            <person name="Bullock K."/>
            <person name="Deik A."/>
            <person name="Scott J."/>
            <person name="Pierce K.A."/>
            <person name="Xavier R.J."/>
            <person name="Alm E.J."/>
        </authorList>
    </citation>
    <scope>NUCLEOTIDE SEQUENCE [LARGE SCALE GENOMIC DNA]</scope>
    <source>
        <strain evidence="1 2">BIOML-A165</strain>
    </source>
</reference>
<dbReference type="EMBL" id="WCSB01000040">
    <property type="protein sequence ID" value="KAB4447580.1"/>
    <property type="molecule type" value="Genomic_DNA"/>
</dbReference>
<evidence type="ECO:0008006" key="3">
    <source>
        <dbReference type="Google" id="ProtNLM"/>
    </source>
</evidence>